<proteinExistence type="predicted"/>
<keyword evidence="2" id="KW-1185">Reference proteome</keyword>
<dbReference type="AlphaFoldDB" id="A0AAV7SA01"/>
<gene>
    <name evidence="1" type="ORF">NDU88_002125</name>
</gene>
<dbReference type="EMBL" id="JANPWB010000008">
    <property type="protein sequence ID" value="KAJ1161641.1"/>
    <property type="molecule type" value="Genomic_DNA"/>
</dbReference>
<reference evidence="1" key="1">
    <citation type="journal article" date="2022" name="bioRxiv">
        <title>Sequencing and chromosome-scale assembly of the giantPleurodeles waltlgenome.</title>
        <authorList>
            <person name="Brown T."/>
            <person name="Elewa A."/>
            <person name="Iarovenko S."/>
            <person name="Subramanian E."/>
            <person name="Araus A.J."/>
            <person name="Petzold A."/>
            <person name="Susuki M."/>
            <person name="Suzuki K.-i.T."/>
            <person name="Hayashi T."/>
            <person name="Toyoda A."/>
            <person name="Oliveira C."/>
            <person name="Osipova E."/>
            <person name="Leigh N.D."/>
            <person name="Simon A."/>
            <person name="Yun M.H."/>
        </authorList>
    </citation>
    <scope>NUCLEOTIDE SEQUENCE</scope>
    <source>
        <strain evidence="1">20211129_DDA</strain>
        <tissue evidence="1">Liver</tissue>
    </source>
</reference>
<comment type="caution">
    <text evidence="1">The sequence shown here is derived from an EMBL/GenBank/DDBJ whole genome shotgun (WGS) entry which is preliminary data.</text>
</comment>
<dbReference type="Proteomes" id="UP001066276">
    <property type="component" value="Chromosome 4_2"/>
</dbReference>
<evidence type="ECO:0000313" key="1">
    <source>
        <dbReference type="EMBL" id="KAJ1161641.1"/>
    </source>
</evidence>
<sequence>MEAAGESKYRPMNQALVTGAAVRESGDCQARDHQSNVRDWGKCDWNKACMHLERMDEEAFTRRGNEQFLSAESAFTLDYCGRLPS</sequence>
<accession>A0AAV7SA01</accession>
<name>A0AAV7SA01_PLEWA</name>
<organism evidence="1 2">
    <name type="scientific">Pleurodeles waltl</name>
    <name type="common">Iberian ribbed newt</name>
    <dbReference type="NCBI Taxonomy" id="8319"/>
    <lineage>
        <taxon>Eukaryota</taxon>
        <taxon>Metazoa</taxon>
        <taxon>Chordata</taxon>
        <taxon>Craniata</taxon>
        <taxon>Vertebrata</taxon>
        <taxon>Euteleostomi</taxon>
        <taxon>Amphibia</taxon>
        <taxon>Batrachia</taxon>
        <taxon>Caudata</taxon>
        <taxon>Salamandroidea</taxon>
        <taxon>Salamandridae</taxon>
        <taxon>Pleurodelinae</taxon>
        <taxon>Pleurodeles</taxon>
    </lineage>
</organism>
<evidence type="ECO:0000313" key="2">
    <source>
        <dbReference type="Proteomes" id="UP001066276"/>
    </source>
</evidence>
<protein>
    <submittedName>
        <fullName evidence="1">Uncharacterized protein</fullName>
    </submittedName>
</protein>